<feature type="transmembrane region" description="Helical" evidence="6">
    <location>
        <begin position="76"/>
        <end position="95"/>
    </location>
</feature>
<evidence type="ECO:0000256" key="4">
    <source>
        <dbReference type="SAM" id="Coils"/>
    </source>
</evidence>
<keyword evidence="2 8" id="KW-0418">Kinase</keyword>
<evidence type="ECO:0000256" key="3">
    <source>
        <dbReference type="ARBA" id="ARBA00023012"/>
    </source>
</evidence>
<feature type="transmembrane region" description="Helical" evidence="6">
    <location>
        <begin position="245"/>
        <end position="264"/>
    </location>
</feature>
<dbReference type="Pfam" id="PF02518">
    <property type="entry name" value="HATPase_c"/>
    <property type="match status" value="1"/>
</dbReference>
<feature type="compositionally biased region" description="Low complexity" evidence="5">
    <location>
        <begin position="1"/>
        <end position="27"/>
    </location>
</feature>
<accession>A0A1I1ALB3</accession>
<dbReference type="AlphaFoldDB" id="A0A1I1ALB3"/>
<feature type="transmembrane region" description="Helical" evidence="6">
    <location>
        <begin position="102"/>
        <end position="122"/>
    </location>
</feature>
<name>A0A1I1ALB3_9CELL</name>
<dbReference type="InterPro" id="IPR003594">
    <property type="entry name" value="HATPase_dom"/>
</dbReference>
<dbReference type="STRING" id="988821.SAMN05421867_11831"/>
<dbReference type="InterPro" id="IPR011712">
    <property type="entry name" value="Sig_transdc_His_kin_sub3_dim/P"/>
</dbReference>
<feature type="transmembrane region" description="Helical" evidence="6">
    <location>
        <begin position="329"/>
        <end position="349"/>
    </location>
</feature>
<keyword evidence="6" id="KW-1133">Transmembrane helix</keyword>
<keyword evidence="1" id="KW-0808">Transferase</keyword>
<feature type="transmembrane region" description="Helical" evidence="6">
    <location>
        <begin position="212"/>
        <end position="233"/>
    </location>
</feature>
<evidence type="ECO:0000256" key="2">
    <source>
        <dbReference type="ARBA" id="ARBA00022777"/>
    </source>
</evidence>
<feature type="transmembrane region" description="Helical" evidence="6">
    <location>
        <begin position="169"/>
        <end position="192"/>
    </location>
</feature>
<evidence type="ECO:0000259" key="7">
    <source>
        <dbReference type="SMART" id="SM00387"/>
    </source>
</evidence>
<dbReference type="CDD" id="cd16917">
    <property type="entry name" value="HATPase_UhpB-NarQ-NarX-like"/>
    <property type="match status" value="1"/>
</dbReference>
<dbReference type="Proteomes" id="UP000199012">
    <property type="component" value="Unassembled WGS sequence"/>
</dbReference>
<organism evidence="8 9">
    <name type="scientific">Cellulomonas marina</name>
    <dbReference type="NCBI Taxonomy" id="988821"/>
    <lineage>
        <taxon>Bacteria</taxon>
        <taxon>Bacillati</taxon>
        <taxon>Actinomycetota</taxon>
        <taxon>Actinomycetes</taxon>
        <taxon>Micrococcales</taxon>
        <taxon>Cellulomonadaceae</taxon>
        <taxon>Cellulomonas</taxon>
    </lineage>
</organism>
<evidence type="ECO:0000313" key="8">
    <source>
        <dbReference type="EMBL" id="SFB37113.1"/>
    </source>
</evidence>
<evidence type="ECO:0000313" key="9">
    <source>
        <dbReference type="Proteomes" id="UP000199012"/>
    </source>
</evidence>
<keyword evidence="4" id="KW-0175">Coiled coil</keyword>
<dbReference type="GO" id="GO:0000155">
    <property type="term" value="F:phosphorelay sensor kinase activity"/>
    <property type="evidence" value="ECO:0007669"/>
    <property type="project" value="InterPro"/>
</dbReference>
<keyword evidence="6" id="KW-0472">Membrane</keyword>
<dbReference type="PANTHER" id="PTHR24421:SF58">
    <property type="entry name" value="SIGNAL TRANSDUCTION HISTIDINE-PROTEIN KINASE_PHOSPHATASE UHPB"/>
    <property type="match status" value="1"/>
</dbReference>
<dbReference type="InterPro" id="IPR050482">
    <property type="entry name" value="Sensor_HK_TwoCompSys"/>
</dbReference>
<dbReference type="GO" id="GO:0016020">
    <property type="term" value="C:membrane"/>
    <property type="evidence" value="ECO:0007669"/>
    <property type="project" value="InterPro"/>
</dbReference>
<dbReference type="SUPFAM" id="SSF55874">
    <property type="entry name" value="ATPase domain of HSP90 chaperone/DNA topoisomerase II/histidine kinase"/>
    <property type="match status" value="1"/>
</dbReference>
<dbReference type="Pfam" id="PF07730">
    <property type="entry name" value="HisKA_3"/>
    <property type="match status" value="1"/>
</dbReference>
<dbReference type="InterPro" id="IPR036890">
    <property type="entry name" value="HATPase_C_sf"/>
</dbReference>
<feature type="transmembrane region" description="Helical" evidence="6">
    <location>
        <begin position="302"/>
        <end position="323"/>
    </location>
</feature>
<dbReference type="Gene3D" id="3.30.565.10">
    <property type="entry name" value="Histidine kinase-like ATPase, C-terminal domain"/>
    <property type="match status" value="1"/>
</dbReference>
<evidence type="ECO:0000256" key="6">
    <source>
        <dbReference type="SAM" id="Phobius"/>
    </source>
</evidence>
<keyword evidence="6" id="KW-0812">Transmembrane</keyword>
<dbReference type="SMART" id="SM00387">
    <property type="entry name" value="HATPase_c"/>
    <property type="match status" value="1"/>
</dbReference>
<proteinExistence type="predicted"/>
<protein>
    <submittedName>
        <fullName evidence="8">Histidine kinase-, DNA gyrase B-, and HSP90-like ATPase</fullName>
    </submittedName>
</protein>
<dbReference type="RefSeq" id="WP_090034485.1">
    <property type="nucleotide sequence ID" value="NZ_BONM01000028.1"/>
</dbReference>
<keyword evidence="3" id="KW-0902">Two-component regulatory system</keyword>
<reference evidence="8 9" key="1">
    <citation type="submission" date="2016-10" db="EMBL/GenBank/DDBJ databases">
        <authorList>
            <person name="de Groot N.N."/>
        </authorList>
    </citation>
    <scope>NUCLEOTIDE SEQUENCE [LARGE SCALE GENOMIC DNA]</scope>
    <source>
        <strain evidence="8 9">CGMCC 4.6945</strain>
    </source>
</reference>
<feature type="region of interest" description="Disordered" evidence="5">
    <location>
        <begin position="1"/>
        <end position="37"/>
    </location>
</feature>
<dbReference type="Gene3D" id="1.20.5.1930">
    <property type="match status" value="1"/>
</dbReference>
<evidence type="ECO:0000256" key="1">
    <source>
        <dbReference type="ARBA" id="ARBA00022679"/>
    </source>
</evidence>
<dbReference type="EMBL" id="FOKA01000018">
    <property type="protein sequence ID" value="SFB37113.1"/>
    <property type="molecule type" value="Genomic_DNA"/>
</dbReference>
<dbReference type="PANTHER" id="PTHR24421">
    <property type="entry name" value="NITRATE/NITRITE SENSOR PROTEIN NARX-RELATED"/>
    <property type="match status" value="1"/>
</dbReference>
<feature type="transmembrane region" description="Helical" evidence="6">
    <location>
        <begin position="39"/>
        <end position="61"/>
    </location>
</feature>
<feature type="transmembrane region" description="Helical" evidence="6">
    <location>
        <begin position="134"/>
        <end position="157"/>
    </location>
</feature>
<keyword evidence="9" id="KW-1185">Reference proteome</keyword>
<dbReference type="OrthoDB" id="227596at2"/>
<feature type="coiled-coil region" evidence="4">
    <location>
        <begin position="470"/>
        <end position="497"/>
    </location>
</feature>
<sequence>MTAGATADGTATVPAAPARPAQQTPADRAARPSGRPPRVWPAPVAMAAVVGAAVVTATVVAPEPRPVPEVLLDGHLLGDATMAVACTVVAALLLTRMPRHPVGLVFAGIAASDGLSVVASAVTAGTGGGLQVAAAWVAGWAWVPGLVLAAAVLPLVVPDGAGTRCRRTLLVGALACGAVLTLAVATTGTVALGPGTQVPSPVAVPGADVLVLVAEALTAAAAVLAVVVLLRRFHRAGPTLRRQVAPLLVAGAVALGTVLAAPSLGRAGTVAQDAALLLVPAAAAVSVLRYRLYDVEVVVHRTVVGLVLSGGVVVAYVVVVQVVAELLGLRGGVASVAATALVAVGFAPARVAVQRIVSRLLGGAAGDPYTALHRTTQLLAGGADPRGALAVAVEDLARGLRSPGVRVVRGDEVLVGSAEGAAGLVADLRSGEDVVGRLEVVARPTGEGYSRTERRLVLDLAAPLAAAVSAVALAGDLAAARDRLARAREEERRAVQTRLHDDVGPAMAALLVQSEVARRRLDRGDLDGARSVLDELRRTAAGAAADVRGVSDHLGPDALDQVGLVDAVRALGRRLSDDDLRVTVEVADDLPAPLPAAVEDAAHRIVAEALTNVRRHARATGAVVRLAPGGDAPGARRAPSLVVEVRDDGIGAGAARRRGGAGVPSMRARAEELGGTVDIASAPGGGTRLRAELPVRRVHTLVRVAPDDREVPWA</sequence>
<dbReference type="GO" id="GO:0046983">
    <property type="term" value="F:protein dimerization activity"/>
    <property type="evidence" value="ECO:0007669"/>
    <property type="project" value="InterPro"/>
</dbReference>
<gene>
    <name evidence="8" type="ORF">SAMN05421867_11831</name>
</gene>
<feature type="domain" description="Histidine kinase/HSP90-like ATPase" evidence="7">
    <location>
        <begin position="597"/>
        <end position="697"/>
    </location>
</feature>
<evidence type="ECO:0000256" key="5">
    <source>
        <dbReference type="SAM" id="MobiDB-lite"/>
    </source>
</evidence>